<feature type="domain" description="NAD-dependent epimerase/dehydratase" evidence="2">
    <location>
        <begin position="4"/>
        <end position="228"/>
    </location>
</feature>
<dbReference type="STRING" id="118168.MC7420_3542"/>
<organism evidence="3 4">
    <name type="scientific">Coleofasciculus chthonoplastes PCC 7420</name>
    <dbReference type="NCBI Taxonomy" id="118168"/>
    <lineage>
        <taxon>Bacteria</taxon>
        <taxon>Bacillati</taxon>
        <taxon>Cyanobacteriota</taxon>
        <taxon>Cyanophyceae</taxon>
        <taxon>Coleofasciculales</taxon>
        <taxon>Coleofasciculaceae</taxon>
        <taxon>Coleofasciculus</taxon>
    </lineage>
</organism>
<evidence type="ECO:0000259" key="2">
    <source>
        <dbReference type="Pfam" id="PF01370"/>
    </source>
</evidence>
<gene>
    <name evidence="3" type="ORF">MC7420_3542</name>
</gene>
<dbReference type="InterPro" id="IPR036291">
    <property type="entry name" value="NAD(P)-bd_dom_sf"/>
</dbReference>
<dbReference type="eggNOG" id="COG0451">
    <property type="taxonomic scope" value="Bacteria"/>
</dbReference>
<dbReference type="EMBL" id="DS989864">
    <property type="protein sequence ID" value="EDX72470.1"/>
    <property type="molecule type" value="Genomic_DNA"/>
</dbReference>
<proteinExistence type="inferred from homology"/>
<dbReference type="Proteomes" id="UP000003835">
    <property type="component" value="Unassembled WGS sequence"/>
</dbReference>
<comment type="similarity">
    <text evidence="1">Belongs to the NAD(P)-dependent epimerase/dehydratase family.</text>
</comment>
<evidence type="ECO:0000256" key="1">
    <source>
        <dbReference type="ARBA" id="ARBA00007637"/>
    </source>
</evidence>
<keyword evidence="4" id="KW-1185">Reference proteome</keyword>
<dbReference type="SUPFAM" id="SSF51735">
    <property type="entry name" value="NAD(P)-binding Rossmann-fold domains"/>
    <property type="match status" value="1"/>
</dbReference>
<dbReference type="AlphaFoldDB" id="B4VZZ8"/>
<dbReference type="HOGENOM" id="CLU_007383_6_1_3"/>
<evidence type="ECO:0000313" key="3">
    <source>
        <dbReference type="EMBL" id="EDX72470.1"/>
    </source>
</evidence>
<dbReference type="InterPro" id="IPR001509">
    <property type="entry name" value="Epimerase_deHydtase"/>
</dbReference>
<accession>B4VZZ8</accession>
<name>B4VZZ8_9CYAN</name>
<reference evidence="3 4" key="1">
    <citation type="submission" date="2008-07" db="EMBL/GenBank/DDBJ databases">
        <authorList>
            <person name="Tandeau de Marsac N."/>
            <person name="Ferriera S."/>
            <person name="Johnson J."/>
            <person name="Kravitz S."/>
            <person name="Beeson K."/>
            <person name="Sutton G."/>
            <person name="Rogers Y.-H."/>
            <person name="Friedman R."/>
            <person name="Frazier M."/>
            <person name="Venter J.C."/>
        </authorList>
    </citation>
    <scope>NUCLEOTIDE SEQUENCE [LARGE SCALE GENOMIC DNA]</scope>
    <source>
        <strain evidence="3 4">PCC 7420</strain>
    </source>
</reference>
<dbReference type="Gene3D" id="3.40.50.720">
    <property type="entry name" value="NAD(P)-binding Rossmann-like Domain"/>
    <property type="match status" value="1"/>
</dbReference>
<dbReference type="Pfam" id="PF01370">
    <property type="entry name" value="Epimerase"/>
    <property type="match status" value="1"/>
</dbReference>
<sequence>MNSILITGATGFVGSKLIMLLSRKDWDICLAIRKSLPQLTFDTFDVTPVLIKNIDSCTDWQQSLNGIDSVIHLAARVHIWHEDTLDSEAEFLKVNFEGTANLVKQSIQAGVKHFMFISSIGAMATLSDHPLTETSPCQPDTPYGRSKLQAEQALIELASQSSMTWTILRPTLVYGSGNPGNMERLIKLINRGLPLPFGLVNNRRSLLYVGNLVDAIATCLTHPNAKNQTFLVSDGQDLSTPELIGKIAYHLERPCHLLPVPPSLLKLAGHLGDTIEQFTQRPLPLNTSTIDRLLGSLVVDSSHIRNTLNWQPPYTVDEGLSKTLR</sequence>
<dbReference type="OrthoDB" id="9774199at2"/>
<protein>
    <submittedName>
        <fullName evidence="3">NAD dependent epimerase/dehydratase family</fullName>
    </submittedName>
</protein>
<evidence type="ECO:0000313" key="4">
    <source>
        <dbReference type="Proteomes" id="UP000003835"/>
    </source>
</evidence>
<dbReference type="RefSeq" id="WP_006104448.1">
    <property type="nucleotide sequence ID" value="NZ_DS989864.1"/>
</dbReference>
<dbReference type="PANTHER" id="PTHR43000">
    <property type="entry name" value="DTDP-D-GLUCOSE 4,6-DEHYDRATASE-RELATED"/>
    <property type="match status" value="1"/>
</dbReference>